<feature type="compositionally biased region" description="Low complexity" evidence="1">
    <location>
        <begin position="78"/>
        <end position="87"/>
    </location>
</feature>
<dbReference type="AlphaFoldDB" id="A0A080ZPZ6"/>
<evidence type="ECO:0000313" key="2">
    <source>
        <dbReference type="EMBL" id="ETO68707.1"/>
    </source>
</evidence>
<proteinExistence type="predicted"/>
<feature type="region of interest" description="Disordered" evidence="1">
    <location>
        <begin position="12"/>
        <end position="60"/>
    </location>
</feature>
<feature type="region of interest" description="Disordered" evidence="1">
    <location>
        <begin position="78"/>
        <end position="97"/>
    </location>
</feature>
<evidence type="ECO:0000256" key="1">
    <source>
        <dbReference type="SAM" id="MobiDB-lite"/>
    </source>
</evidence>
<name>A0A080ZPZ6_PHYNI</name>
<sequence length="97" mass="10306">MARVWKTRCAANSYPGQAIPTGESPPVQQRRLESGSTQRSGPKLPPELEPMVRADSGSRQPLSYITNQTLRVSIEAAHTTGLTTGATGQIGVTDQTG</sequence>
<dbReference type="EMBL" id="ANJA01002615">
    <property type="protein sequence ID" value="ETO68707.1"/>
    <property type="molecule type" value="Genomic_DNA"/>
</dbReference>
<dbReference type="Proteomes" id="UP000028582">
    <property type="component" value="Unassembled WGS sequence"/>
</dbReference>
<organism evidence="2 3">
    <name type="scientific">Phytophthora nicotianae P1976</name>
    <dbReference type="NCBI Taxonomy" id="1317066"/>
    <lineage>
        <taxon>Eukaryota</taxon>
        <taxon>Sar</taxon>
        <taxon>Stramenopiles</taxon>
        <taxon>Oomycota</taxon>
        <taxon>Peronosporomycetes</taxon>
        <taxon>Peronosporales</taxon>
        <taxon>Peronosporaceae</taxon>
        <taxon>Phytophthora</taxon>
    </lineage>
</organism>
<gene>
    <name evidence="2" type="ORF">F444_14514</name>
</gene>
<comment type="caution">
    <text evidence="2">The sequence shown here is derived from an EMBL/GenBank/DDBJ whole genome shotgun (WGS) entry which is preliminary data.</text>
</comment>
<protein>
    <submittedName>
        <fullName evidence="2">Uncharacterized protein</fullName>
    </submittedName>
</protein>
<accession>A0A080ZPZ6</accession>
<reference evidence="2 3" key="1">
    <citation type="submission" date="2013-11" db="EMBL/GenBank/DDBJ databases">
        <title>The Genome Sequence of Phytophthora parasitica P1976.</title>
        <authorList>
            <consortium name="The Broad Institute Genomics Platform"/>
            <person name="Russ C."/>
            <person name="Tyler B."/>
            <person name="Panabieres F."/>
            <person name="Shan W."/>
            <person name="Tripathy S."/>
            <person name="Grunwald N."/>
            <person name="Machado M."/>
            <person name="Johnson C.S."/>
            <person name="Walker B."/>
            <person name="Young S."/>
            <person name="Zeng Q."/>
            <person name="Gargeya S."/>
            <person name="Fitzgerald M."/>
            <person name="Haas B."/>
            <person name="Abouelleil A."/>
            <person name="Allen A.W."/>
            <person name="Alvarado L."/>
            <person name="Arachchi H.M."/>
            <person name="Berlin A.M."/>
            <person name="Chapman S.B."/>
            <person name="Gainer-Dewar J."/>
            <person name="Goldberg J."/>
            <person name="Griggs A."/>
            <person name="Gujja S."/>
            <person name="Hansen M."/>
            <person name="Howarth C."/>
            <person name="Imamovic A."/>
            <person name="Ireland A."/>
            <person name="Larimer J."/>
            <person name="McCowan C."/>
            <person name="Murphy C."/>
            <person name="Pearson M."/>
            <person name="Poon T.W."/>
            <person name="Priest M."/>
            <person name="Roberts A."/>
            <person name="Saif S."/>
            <person name="Shea T."/>
            <person name="Sisk P."/>
            <person name="Sykes S."/>
            <person name="Wortman J."/>
            <person name="Nusbaum C."/>
            <person name="Birren B."/>
        </authorList>
    </citation>
    <scope>NUCLEOTIDE SEQUENCE [LARGE SCALE GENOMIC DNA]</scope>
    <source>
        <strain evidence="2 3">P1976</strain>
    </source>
</reference>
<evidence type="ECO:0000313" key="3">
    <source>
        <dbReference type="Proteomes" id="UP000028582"/>
    </source>
</evidence>